<sequence>MSDKEARNTDHDPDSGLDIDAASLVAVLAGQLSSLHSLVVGLENSVSQNICACNGLSDSAIHTMQRVDYLRLSLKDIAALLTHLGPSMDWKLDTHVTAETLRDLVDMQDSLRGIVQPPNPSKTVHQHDIWL</sequence>
<proteinExistence type="predicted"/>
<dbReference type="Proteomes" id="UP000030004">
    <property type="component" value="Unassembled WGS sequence"/>
</dbReference>
<gene>
    <name evidence="1" type="ORF">ATO9_16750</name>
</gene>
<evidence type="ECO:0000313" key="1">
    <source>
        <dbReference type="EMBL" id="KGM47715.1"/>
    </source>
</evidence>
<comment type="caution">
    <text evidence="1">The sequence shown here is derived from an EMBL/GenBank/DDBJ whole genome shotgun (WGS) entry which is preliminary data.</text>
</comment>
<organism evidence="1 2">
    <name type="scientific">Pseudooceanicola atlanticus</name>
    <dbReference type="NCBI Taxonomy" id="1461694"/>
    <lineage>
        <taxon>Bacteria</taxon>
        <taxon>Pseudomonadati</taxon>
        <taxon>Pseudomonadota</taxon>
        <taxon>Alphaproteobacteria</taxon>
        <taxon>Rhodobacterales</taxon>
        <taxon>Paracoccaceae</taxon>
        <taxon>Pseudooceanicola</taxon>
    </lineage>
</organism>
<name>A0A0A0EBS2_9RHOB</name>
<dbReference type="EMBL" id="AQQX01000008">
    <property type="protein sequence ID" value="KGM47715.1"/>
    <property type="molecule type" value="Genomic_DNA"/>
</dbReference>
<keyword evidence="2" id="KW-1185">Reference proteome</keyword>
<dbReference type="RefSeq" id="WP_043751725.1">
    <property type="nucleotide sequence ID" value="NZ_AQQX01000008.1"/>
</dbReference>
<reference evidence="1 2" key="1">
    <citation type="journal article" date="2015" name="Antonie Van Leeuwenhoek">
        <title>Pseudooceanicola atlanticus gen. nov. sp. nov., isolated from surface seawater of the Atlantic Ocean and reclassification of Oceanicola batsensis, Oceanicola marinus, Oceanicola nitratireducens, Oceanicola nanhaiensis, Oceanicola antarcticus and Oceanicola flagellatus, as Pseudooceanicola batsensis comb. nov., Pseudooceanicola marinus comb. nov., Pseudooceanicola nitratireducens comb. nov., Pseudooceanicola nanhaiensis comb. nov., Pseudooceanicola antarcticus comb. nov., and Pseudooceanicola flagellatus comb. nov.</title>
        <authorList>
            <person name="Lai Q."/>
            <person name="Li G."/>
            <person name="Liu X."/>
            <person name="Du Y."/>
            <person name="Sun F."/>
            <person name="Shao Z."/>
        </authorList>
    </citation>
    <scope>NUCLEOTIDE SEQUENCE [LARGE SCALE GENOMIC DNA]</scope>
    <source>
        <strain evidence="1 2">22II-s11g</strain>
    </source>
</reference>
<dbReference type="STRING" id="1461694.ATO9_16750"/>
<dbReference type="OrthoDB" id="7872410at2"/>
<dbReference type="AlphaFoldDB" id="A0A0A0EBS2"/>
<evidence type="ECO:0000313" key="2">
    <source>
        <dbReference type="Proteomes" id="UP000030004"/>
    </source>
</evidence>
<protein>
    <submittedName>
        <fullName evidence="1">Uncharacterized protein</fullName>
    </submittedName>
</protein>
<accession>A0A0A0EBS2</accession>